<reference evidence="3" key="2">
    <citation type="journal article" date="2021" name="Sci. Data">
        <title>Chromosome-scale genome sequencing, assembly and annotation of six genomes from subfamily Leishmaniinae.</title>
        <authorList>
            <person name="Almutairi H."/>
            <person name="Urbaniak M.D."/>
            <person name="Bates M.D."/>
            <person name="Jariyapan N."/>
            <person name="Kwakye-Nuako G."/>
            <person name="Thomaz Soccol V."/>
            <person name="Al-Salem W.S."/>
            <person name="Dillon R.J."/>
            <person name="Bates P.A."/>
            <person name="Gatherer D."/>
        </authorList>
    </citation>
    <scope>NUCLEOTIDE SEQUENCE [LARGE SCALE GENOMIC DNA]</scope>
</reference>
<name>A0A836KT82_9TRYP</name>
<dbReference type="EMBL" id="JAFHLR010000009">
    <property type="protein sequence ID" value="KAG5486081.1"/>
    <property type="molecule type" value="Genomic_DNA"/>
</dbReference>
<dbReference type="AlphaFoldDB" id="A0A836KT82"/>
<dbReference type="KEGG" id="loi:92362635"/>
<dbReference type="GeneID" id="92362635"/>
<feature type="region of interest" description="Disordered" evidence="1">
    <location>
        <begin position="833"/>
        <end position="862"/>
    </location>
</feature>
<feature type="compositionally biased region" description="Polar residues" evidence="1">
    <location>
        <begin position="20"/>
        <end position="32"/>
    </location>
</feature>
<feature type="compositionally biased region" description="Low complexity" evidence="1">
    <location>
        <begin position="65"/>
        <end position="74"/>
    </location>
</feature>
<evidence type="ECO:0000313" key="3">
    <source>
        <dbReference type="Proteomes" id="UP000674143"/>
    </source>
</evidence>
<feature type="compositionally biased region" description="Polar residues" evidence="1">
    <location>
        <begin position="324"/>
        <end position="350"/>
    </location>
</feature>
<dbReference type="Proteomes" id="UP000674143">
    <property type="component" value="Unassembled WGS sequence"/>
</dbReference>
<evidence type="ECO:0000313" key="2">
    <source>
        <dbReference type="EMBL" id="KAG5486081.1"/>
    </source>
</evidence>
<dbReference type="RefSeq" id="XP_067065412.1">
    <property type="nucleotide sequence ID" value="XM_067208701.1"/>
</dbReference>
<feature type="region of interest" description="Disordered" evidence="1">
    <location>
        <begin position="167"/>
        <end position="404"/>
    </location>
</feature>
<gene>
    <name evidence="2" type="ORF">LSCM4_06789</name>
</gene>
<comment type="caution">
    <text evidence="2">The sequence shown here is derived from an EMBL/GenBank/DDBJ whole genome shotgun (WGS) entry which is preliminary data.</text>
</comment>
<organism evidence="2 3">
    <name type="scientific">Leishmania orientalis</name>
    <dbReference type="NCBI Taxonomy" id="2249476"/>
    <lineage>
        <taxon>Eukaryota</taxon>
        <taxon>Discoba</taxon>
        <taxon>Euglenozoa</taxon>
        <taxon>Kinetoplastea</taxon>
        <taxon>Metakinetoplastina</taxon>
        <taxon>Trypanosomatida</taxon>
        <taxon>Trypanosomatidae</taxon>
        <taxon>Leishmaniinae</taxon>
        <taxon>Leishmania</taxon>
    </lineage>
</organism>
<feature type="region of interest" description="Disordered" evidence="1">
    <location>
        <begin position="562"/>
        <end position="586"/>
    </location>
</feature>
<feature type="compositionally biased region" description="Basic and acidic residues" evidence="1">
    <location>
        <begin position="10"/>
        <end position="19"/>
    </location>
</feature>
<feature type="compositionally biased region" description="Basic and acidic residues" evidence="1">
    <location>
        <begin position="253"/>
        <end position="265"/>
    </location>
</feature>
<keyword evidence="3" id="KW-1185">Reference proteome</keyword>
<feature type="compositionally biased region" description="Low complexity" evidence="1">
    <location>
        <begin position="238"/>
        <end position="250"/>
    </location>
</feature>
<feature type="region of interest" description="Disordered" evidence="1">
    <location>
        <begin position="506"/>
        <end position="536"/>
    </location>
</feature>
<sequence length="1127" mass="117579">MSSNAAENPSVEKREEAHKPTTTATVDAATNRSSERGLKGWKNRLMNWRSSFGSTDGSTGGSDNGGTSKAAAAASDVTAKSSVVHGQHCAEGGKPSVMASNASEAVVPAKIDPASENALPARPINIWLRRALERQVESAIAEAIRDGKPLPEASVATVARVALEASAETQAEAAAGEPEKRDADTSAKVSAATPAAPKTSFAELMRRHREGLVPPSAQPPVKATKVVKRPKVLESPQPVVTPTATEEAPTQACDKKRAVKVDSQEHTAPAATPVVQSPSETDKTVAKEESEPTQTTSTTEADSGATPSAVATVHQAAVRKRPKATNSTSAKRTQETSAATSLVATPTHVTTVKGKASLEELRARRNRTTGGSVSHHNTPTPAEGGSGVASSSGTGNAEGRCSQQDEYTDSALDAVSRLLLRYCLGGRPTAIAPSTAAADGAGVSSSSPEPEVAPADESSRSPSETTTELDFFNELMALFENNSLTAASLELLRELFQHVRVLPHPPSVSSAGKGGESADAGASASQNGEAEMDAEAYREAARRREYVQQVIMVLLNRLKHMKAQEQRQRQQNSGGTTAYAAAAPPQPVLGHSAPLIKVGGMPLAPQPTPVGKSWISNTKCAPMPPPTAHQQQHSGMMCPTGQRTSSAAPWPSMVEMARACPDEAGAAAFTSAMMAYGYPNPYAHLTVFSQHQPVAPPVGWPLSLPSPTLGAPHDRLDSHIPDTNSNVAARLVASPFPGAFPIIPPPANVNTAGAEDREMQELFRMIRAQLTQPVNKKPLSRSTIGSRVESSVSVSGAPPVEVSPAERAVLRHVQMDFKKHLEQQQQQAAAAAVAVEDSSKPQTVSTPLTTSLTTPPETDVTQPLRLLATPGATADTSDPSAGAVTGTSATCARSEKLQHPPILLTHQAGSLQMMEEAARESFSACSTTALAEKGGIAADKTAPVKSRRTTLNLNAEPFVPGGARGGNGSTVTAIFAPAPTANSTPKKTTFNYHAKPFVPSGSVNAPPTIPPQNCAQISAAAQALAPPQQQTVPFSPTANSFTPKSAPPVNAFKTHTPLMPLPPGTAADPWASYELFARWRDMMENYYQHVFAMQHVPATATGMPSPSPTAAGVGSALSAIMTPPRPA</sequence>
<feature type="compositionally biased region" description="Polar residues" evidence="1">
    <location>
        <begin position="368"/>
        <end position="380"/>
    </location>
</feature>
<proteinExistence type="predicted"/>
<accession>A0A836KT82</accession>
<feature type="compositionally biased region" description="Low complexity" evidence="1">
    <location>
        <begin position="434"/>
        <end position="466"/>
    </location>
</feature>
<feature type="region of interest" description="Disordered" evidence="1">
    <location>
        <begin position="431"/>
        <end position="466"/>
    </location>
</feature>
<feature type="region of interest" description="Disordered" evidence="1">
    <location>
        <begin position="624"/>
        <end position="646"/>
    </location>
</feature>
<feature type="compositionally biased region" description="Basic and acidic residues" evidence="1">
    <location>
        <begin position="280"/>
        <end position="290"/>
    </location>
</feature>
<feature type="compositionally biased region" description="Low complexity" evidence="1">
    <location>
        <begin position="167"/>
        <end position="176"/>
    </location>
</feature>
<reference evidence="3" key="1">
    <citation type="journal article" date="2021" name="Microbiol. Resour. Announc.">
        <title>LGAAP: Leishmaniinae Genome Assembly and Annotation Pipeline.</title>
        <authorList>
            <person name="Almutairi H."/>
            <person name="Urbaniak M.D."/>
            <person name="Bates M.D."/>
            <person name="Jariyapan N."/>
            <person name="Kwakye-Nuako G."/>
            <person name="Thomaz-Soccol V."/>
            <person name="Al-Salem W.S."/>
            <person name="Dillon R.J."/>
            <person name="Bates P.A."/>
            <person name="Gatherer D."/>
        </authorList>
    </citation>
    <scope>NUCLEOTIDE SEQUENCE [LARGE SCALE GENOMIC DNA]</scope>
</reference>
<protein>
    <submittedName>
        <fullName evidence="2">Uncharacterized protein</fullName>
    </submittedName>
</protein>
<evidence type="ECO:0000256" key="1">
    <source>
        <dbReference type="SAM" id="MobiDB-lite"/>
    </source>
</evidence>
<feature type="compositionally biased region" description="Low complexity" evidence="1">
    <location>
        <begin position="843"/>
        <end position="861"/>
    </location>
</feature>
<feature type="region of interest" description="Disordered" evidence="1">
    <location>
        <begin position="1"/>
        <end position="74"/>
    </location>
</feature>